<comment type="caution">
    <text evidence="3">The sequence shown here is derived from an EMBL/GenBank/DDBJ whole genome shotgun (WGS) entry which is preliminary data.</text>
</comment>
<proteinExistence type="predicted"/>
<dbReference type="OrthoDB" id="5323597at2759"/>
<evidence type="ECO:0000313" key="4">
    <source>
        <dbReference type="Proteomes" id="UP000664203"/>
    </source>
</evidence>
<protein>
    <submittedName>
        <fullName evidence="3">Uncharacterized protein</fullName>
    </submittedName>
</protein>
<feature type="region of interest" description="Disordered" evidence="1">
    <location>
        <begin position="328"/>
        <end position="350"/>
    </location>
</feature>
<gene>
    <name evidence="3" type="ORF">ALECFALPRED_008973</name>
</gene>
<organism evidence="3 4">
    <name type="scientific">Alectoria fallacina</name>
    <dbReference type="NCBI Taxonomy" id="1903189"/>
    <lineage>
        <taxon>Eukaryota</taxon>
        <taxon>Fungi</taxon>
        <taxon>Dikarya</taxon>
        <taxon>Ascomycota</taxon>
        <taxon>Pezizomycotina</taxon>
        <taxon>Lecanoromycetes</taxon>
        <taxon>OSLEUM clade</taxon>
        <taxon>Lecanoromycetidae</taxon>
        <taxon>Lecanorales</taxon>
        <taxon>Lecanorineae</taxon>
        <taxon>Parmeliaceae</taxon>
        <taxon>Alectoria</taxon>
    </lineage>
</organism>
<feature type="chain" id="PRO_5034059599" evidence="2">
    <location>
        <begin position="18"/>
        <end position="350"/>
    </location>
</feature>
<reference evidence="3" key="1">
    <citation type="submission" date="2021-03" db="EMBL/GenBank/DDBJ databases">
        <authorList>
            <person name="Tagirdzhanova G."/>
        </authorList>
    </citation>
    <scope>NUCLEOTIDE SEQUENCE</scope>
</reference>
<evidence type="ECO:0000256" key="2">
    <source>
        <dbReference type="SAM" id="SignalP"/>
    </source>
</evidence>
<dbReference type="AlphaFoldDB" id="A0A8H3PII0"/>
<sequence length="350" mass="37943">MQIPFVCFLTLSTLVFSQILTAATTLTPGDNASALTALTAGLNNSILGIPEPPQGFDLKYEIGGPKLRITSCLMNTIAALKELALGDWDGKIIDGTEYKLDNYPEVSIIITTPRRKRNVQVRFVLWAICLGVYEMIGERRFEFAQFEMSWEGQILGWVHVVNHPLGAVLTIEERQADQTLGLGNKSATLLSANRTIALVPTNITNVLAVDNAGDPAEARLNTRFGPYGHTLGIYDVFVPIMSGLTDMAKYPSTHQSDGMIMAIEGFKGFICILPAMPWRTSPPFMEYGWVIRTIARIPTYMLEQGRFGEISIIIAVDGANIGVGRLSSGPSGSDCPIDASLPASSGVAES</sequence>
<feature type="signal peptide" evidence="2">
    <location>
        <begin position="1"/>
        <end position="17"/>
    </location>
</feature>
<dbReference type="Proteomes" id="UP000664203">
    <property type="component" value="Unassembled WGS sequence"/>
</dbReference>
<dbReference type="EMBL" id="CAJPDR010000633">
    <property type="protein sequence ID" value="CAF9941045.1"/>
    <property type="molecule type" value="Genomic_DNA"/>
</dbReference>
<keyword evidence="4" id="KW-1185">Reference proteome</keyword>
<evidence type="ECO:0000313" key="3">
    <source>
        <dbReference type="EMBL" id="CAF9941045.1"/>
    </source>
</evidence>
<keyword evidence="2" id="KW-0732">Signal</keyword>
<evidence type="ECO:0000256" key="1">
    <source>
        <dbReference type="SAM" id="MobiDB-lite"/>
    </source>
</evidence>
<name>A0A8H3PII0_9LECA</name>
<accession>A0A8H3PII0</accession>